<dbReference type="Proteomes" id="UP001175228">
    <property type="component" value="Unassembled WGS sequence"/>
</dbReference>
<gene>
    <name evidence="1" type="ORF">EDD18DRAFT_1087453</name>
</gene>
<reference evidence="1" key="1">
    <citation type="submission" date="2023-06" db="EMBL/GenBank/DDBJ databases">
        <authorList>
            <consortium name="Lawrence Berkeley National Laboratory"/>
            <person name="Ahrendt S."/>
            <person name="Sahu N."/>
            <person name="Indic B."/>
            <person name="Wong-Bajracharya J."/>
            <person name="Merenyi Z."/>
            <person name="Ke H.-M."/>
            <person name="Monk M."/>
            <person name="Kocsube S."/>
            <person name="Drula E."/>
            <person name="Lipzen A."/>
            <person name="Balint B."/>
            <person name="Henrissat B."/>
            <person name="Andreopoulos B."/>
            <person name="Martin F.M."/>
            <person name="Harder C.B."/>
            <person name="Rigling D."/>
            <person name="Ford K.L."/>
            <person name="Foster G.D."/>
            <person name="Pangilinan J."/>
            <person name="Papanicolaou A."/>
            <person name="Barry K."/>
            <person name="LaButti K."/>
            <person name="Viragh M."/>
            <person name="Koriabine M."/>
            <person name="Yan M."/>
            <person name="Riley R."/>
            <person name="Champramary S."/>
            <person name="Plett K.L."/>
            <person name="Tsai I.J."/>
            <person name="Slot J."/>
            <person name="Sipos G."/>
            <person name="Plett J."/>
            <person name="Nagy L.G."/>
            <person name="Grigoriev I.V."/>
        </authorList>
    </citation>
    <scope>NUCLEOTIDE SEQUENCE</scope>
    <source>
        <strain evidence="1">HWK02</strain>
    </source>
</reference>
<dbReference type="AlphaFoldDB" id="A0AA39P5K9"/>
<name>A0AA39P5K9_9AGAR</name>
<evidence type="ECO:0000313" key="2">
    <source>
        <dbReference type="Proteomes" id="UP001175228"/>
    </source>
</evidence>
<dbReference type="GO" id="GO:0020037">
    <property type="term" value="F:heme binding"/>
    <property type="evidence" value="ECO:0007669"/>
    <property type="project" value="InterPro"/>
</dbReference>
<keyword evidence="2" id="KW-1185">Reference proteome</keyword>
<sequence>MAWYQQYGAIYCTCGCFRQDILSVADPKVLQYIFHLSGYGFPRTRYNHPMAEALIGKGIVAVEGSDHQWQWRILGPAFAASQLRLFLKVFQECAQKLTEKTNKYIREGKEIDMLQWTNKVLLDIIGISMDSSCTH</sequence>
<protein>
    <submittedName>
        <fullName evidence="1">Cytochrome P450</fullName>
    </submittedName>
</protein>
<organism evidence="1 2">
    <name type="scientific">Armillaria luteobubalina</name>
    <dbReference type="NCBI Taxonomy" id="153913"/>
    <lineage>
        <taxon>Eukaryota</taxon>
        <taxon>Fungi</taxon>
        <taxon>Dikarya</taxon>
        <taxon>Basidiomycota</taxon>
        <taxon>Agaricomycotina</taxon>
        <taxon>Agaricomycetes</taxon>
        <taxon>Agaricomycetidae</taxon>
        <taxon>Agaricales</taxon>
        <taxon>Marasmiineae</taxon>
        <taxon>Physalacriaceae</taxon>
        <taxon>Armillaria</taxon>
    </lineage>
</organism>
<dbReference type="GO" id="GO:0004497">
    <property type="term" value="F:monooxygenase activity"/>
    <property type="evidence" value="ECO:0007669"/>
    <property type="project" value="InterPro"/>
</dbReference>
<dbReference type="Pfam" id="PF00067">
    <property type="entry name" value="p450"/>
    <property type="match status" value="1"/>
</dbReference>
<dbReference type="InterPro" id="IPR036396">
    <property type="entry name" value="Cyt_P450_sf"/>
</dbReference>
<accession>A0AA39P5K9</accession>
<dbReference type="GO" id="GO:0016705">
    <property type="term" value="F:oxidoreductase activity, acting on paired donors, with incorporation or reduction of molecular oxygen"/>
    <property type="evidence" value="ECO:0007669"/>
    <property type="project" value="InterPro"/>
</dbReference>
<dbReference type="InterPro" id="IPR001128">
    <property type="entry name" value="Cyt_P450"/>
</dbReference>
<dbReference type="EMBL" id="JAUEPU010000104">
    <property type="protein sequence ID" value="KAK0478007.1"/>
    <property type="molecule type" value="Genomic_DNA"/>
</dbReference>
<evidence type="ECO:0000313" key="1">
    <source>
        <dbReference type="EMBL" id="KAK0478007.1"/>
    </source>
</evidence>
<dbReference type="SUPFAM" id="SSF48264">
    <property type="entry name" value="Cytochrome P450"/>
    <property type="match status" value="1"/>
</dbReference>
<proteinExistence type="predicted"/>
<dbReference type="Gene3D" id="1.10.630.10">
    <property type="entry name" value="Cytochrome P450"/>
    <property type="match status" value="1"/>
</dbReference>
<comment type="caution">
    <text evidence="1">The sequence shown here is derived from an EMBL/GenBank/DDBJ whole genome shotgun (WGS) entry which is preliminary data.</text>
</comment>
<dbReference type="GO" id="GO:0005506">
    <property type="term" value="F:iron ion binding"/>
    <property type="evidence" value="ECO:0007669"/>
    <property type="project" value="InterPro"/>
</dbReference>